<dbReference type="GeneID" id="57089954"/>
<organism evidence="7 8">
    <name type="scientific">Lacticaseibacillus paracasei NRIC 0644</name>
    <dbReference type="NCBI Taxonomy" id="1435038"/>
    <lineage>
        <taxon>Bacteria</taxon>
        <taxon>Bacillati</taxon>
        <taxon>Bacillota</taxon>
        <taxon>Bacilli</taxon>
        <taxon>Lactobacillales</taxon>
        <taxon>Lactobacillaceae</taxon>
        <taxon>Lacticaseibacillus</taxon>
    </lineage>
</organism>
<dbReference type="Gene3D" id="3.30.110.150">
    <property type="entry name" value="SepF-like protein"/>
    <property type="match status" value="1"/>
</dbReference>
<dbReference type="PANTHER" id="PTHR35798:SF1">
    <property type="entry name" value="CELL DIVISION PROTEIN SEPF"/>
    <property type="match status" value="1"/>
</dbReference>
<evidence type="ECO:0000256" key="5">
    <source>
        <dbReference type="HAMAP-Rule" id="MF_01197"/>
    </source>
</evidence>
<proteinExistence type="inferred from homology"/>
<evidence type="ECO:0000256" key="4">
    <source>
        <dbReference type="ARBA" id="ARBA00044936"/>
    </source>
</evidence>
<evidence type="ECO:0000256" key="1">
    <source>
        <dbReference type="ARBA" id="ARBA00022618"/>
    </source>
</evidence>
<evidence type="ECO:0000313" key="7">
    <source>
        <dbReference type="EMBL" id="GAN36768.1"/>
    </source>
</evidence>
<comment type="similarity">
    <text evidence="5">Belongs to the SepF family.</text>
</comment>
<evidence type="ECO:0000313" key="8">
    <source>
        <dbReference type="Proteomes" id="UP000032552"/>
    </source>
</evidence>
<protein>
    <recommendedName>
        <fullName evidence="5">Cell division protein SepF</fullName>
    </recommendedName>
</protein>
<comment type="caution">
    <text evidence="7">The sequence shown here is derived from an EMBL/GenBank/DDBJ whole genome shotgun (WGS) entry which is preliminary data.</text>
</comment>
<keyword evidence="1 5" id="KW-0132">Cell division</keyword>
<gene>
    <name evidence="5" type="primary">sepF</name>
    <name evidence="7" type="ORF">LC0644_1357</name>
</gene>
<evidence type="ECO:0000256" key="6">
    <source>
        <dbReference type="SAM" id="MobiDB-lite"/>
    </source>
</evidence>
<dbReference type="InterPro" id="IPR007561">
    <property type="entry name" value="Cell_div_SepF/SepF-rel"/>
</dbReference>
<dbReference type="Proteomes" id="UP000032552">
    <property type="component" value="Unassembled WGS sequence"/>
</dbReference>
<name>A0A0C9QDR2_LACPA</name>
<dbReference type="PANTHER" id="PTHR35798">
    <property type="entry name" value="CELL DIVISION PROTEIN SEPF"/>
    <property type="match status" value="1"/>
</dbReference>
<dbReference type="GO" id="GO:0005737">
    <property type="term" value="C:cytoplasm"/>
    <property type="evidence" value="ECO:0007669"/>
    <property type="project" value="UniProtKB-SubCell"/>
</dbReference>
<feature type="region of interest" description="Disordered" evidence="6">
    <location>
        <begin position="17"/>
        <end position="42"/>
    </location>
</feature>
<sequence length="151" mass="16703">MAFEKLGEKFSNFFAMDNEDDYQDQEDEQAQQPAPEQPVDNHYRSNKVVSMATPAGKTAKIVVYEPRVYSDAKEIGSHLLNNRAVVINFDRIGSDDATRIVDFLTGTVFAINGEIKRVGESIFLVTPANFEIDGSLASTIDSDGLNLSSQH</sequence>
<keyword evidence="3 5" id="KW-0131">Cell cycle</keyword>
<evidence type="ECO:0000256" key="2">
    <source>
        <dbReference type="ARBA" id="ARBA00023210"/>
    </source>
</evidence>
<dbReference type="GO" id="GO:0043093">
    <property type="term" value="P:FtsZ-dependent cytokinesis"/>
    <property type="evidence" value="ECO:0007669"/>
    <property type="project" value="UniProtKB-UniRule"/>
</dbReference>
<dbReference type="RefSeq" id="WP_003565171.1">
    <property type="nucleotide sequence ID" value="NZ_BAYM01000088.1"/>
</dbReference>
<keyword evidence="5" id="KW-0963">Cytoplasm</keyword>
<dbReference type="InterPro" id="IPR038594">
    <property type="entry name" value="SepF-like_sf"/>
</dbReference>
<comment type="function">
    <text evidence="4 5">Cell division protein that is part of the divisome complex and is recruited early to the Z-ring. Probably stimulates Z-ring formation, perhaps through the cross-linking of FtsZ protofilaments. Its function overlaps with FtsA.</text>
</comment>
<dbReference type="EMBL" id="BAYM01000088">
    <property type="protein sequence ID" value="GAN36768.1"/>
    <property type="molecule type" value="Genomic_DNA"/>
</dbReference>
<reference evidence="8" key="1">
    <citation type="submission" date="2014-05" db="EMBL/GenBank/DDBJ databases">
        <title>Whole genome sequencing of Lactobacillus casei NRIC0644.</title>
        <authorList>
            <person name="Atarashi H."/>
            <person name="Yoshida Y."/>
            <person name="Fujimura S."/>
            <person name="Tanaka N."/>
            <person name="Shiwa Y."/>
            <person name="Yoshikawa H."/>
            <person name="Okada S."/>
            <person name="Nakagawa J."/>
        </authorList>
    </citation>
    <scope>NUCLEOTIDE SEQUENCE [LARGE SCALE GENOMIC DNA]</scope>
    <source>
        <strain evidence="8">NRIC0644</strain>
    </source>
</reference>
<evidence type="ECO:0000256" key="3">
    <source>
        <dbReference type="ARBA" id="ARBA00023306"/>
    </source>
</evidence>
<dbReference type="HAMAP" id="MF_01197">
    <property type="entry name" value="SepF"/>
    <property type="match status" value="1"/>
</dbReference>
<accession>A0A0C9QDR2</accession>
<comment type="subunit">
    <text evidence="5">Homodimer. Interacts with FtsZ.</text>
</comment>
<dbReference type="AlphaFoldDB" id="A0A0C9QDR2"/>
<dbReference type="Pfam" id="PF04472">
    <property type="entry name" value="SepF"/>
    <property type="match status" value="1"/>
</dbReference>
<comment type="subcellular location">
    <subcellularLocation>
        <location evidence="5">Cytoplasm</location>
    </subcellularLocation>
    <text evidence="5">Localizes to the division site, in a FtsZ-dependent manner.</text>
</comment>
<dbReference type="InterPro" id="IPR023052">
    <property type="entry name" value="Cell_div_SepF"/>
</dbReference>
<dbReference type="GO" id="GO:0000917">
    <property type="term" value="P:division septum assembly"/>
    <property type="evidence" value="ECO:0007669"/>
    <property type="project" value="UniProtKB-KW"/>
</dbReference>
<dbReference type="SMR" id="A0A0C9QDR2"/>
<feature type="compositionally biased region" description="Acidic residues" evidence="6">
    <location>
        <begin position="17"/>
        <end position="29"/>
    </location>
</feature>
<keyword evidence="2 5" id="KW-0717">Septation</keyword>